<dbReference type="Pfam" id="PF25023">
    <property type="entry name" value="TEN_YD-shell"/>
    <property type="match status" value="1"/>
</dbReference>
<sequence>MKDLQKVALSNGAINTNDINIDIDWNELPDTPYGTIGTIPFHDTTGQIDVNGGGQLQYTLPIALPPGIKSVAPQINLVYTSGSGNGIAGYGWNISGITAISRMGKTLEKDGEIKGVQLDYSDFYQFNGQRLILKSGEYGKDGAEYVTDKYSNIKIKSVGTNSGMNGPRYFEVTFEDGSQAWYGRTPAGNTEMEQYAATPVEYNIVKWIDAQGNYITYKYVQGDRVAIIYSIEWGGNETAGTPHFNKIDFNYIRRDLREITYLNGDPYIQNYILSNVEVNANGSLFKKYSIEYKKDDKGNQYQFVKSITESNSKGETANPVTFEHQESKSGGWKMAWISNDTDTDVLHGDFDGDGKIDMLKYLDSFEECTAGYEEVYHEGDPYDPNNQYGYYEQVCKAQPEPREAGLYLFSSVFDGGKPKPIHTGSSGITKDQLKKAKAVNLKTLAGELLPRQGFVTYKTLYPQGLGDKKDLELKAFSIDPKSKQLKEEFTKVVLGTVYDNTIPRPNFNPGVNQYWVETYIEDGVEEIDLDGDGLSDLIFTLRDTYFWSEYLNGPNSLPTERSETRYRYLIVQLGESDPEKLASSLSIGPYYEDNFFKKSKRGDFNGDGIVDFLYFDAGGRPYLTTFKKNASGSFFADSTSFSNMVVEGLREHAVVGDFTGDGKTDLMVPQEEGKESWKLYISTGRGFEAQHINNLARFNKNFEWHGDKHDRYINRQYFAQDLNKDGKADFIEFYSHVIDWAKSGKGANTKFIILYHENKGIDSNGNIVFETKNIDGHWEKKVKSLFPYKQDWYPEQYGTIENNQSYDIYTEVQGYAFSNQRAHYSPVIGDFRINNYNEDILIFQKGTLVKYSHDKVSDEARIIAITQGGVTTKIDYKELDPNINEGFYEKVKEDQHYSYPYIEMDKVSGSYAVSQLRQEGRKQDFKYRGLAVHLQGKGMIGFRQSARSSWYADGYENTKIWSGAEIDPLNEGLPVKEWSVRTQNDDNLIFPTDLSVNNTGLLSFKSTDYHVNISSMGVKAIVPIKTITKDFLNNITDESTITYDDYYLPVEIISNVNSTFATTTTTMSYLHNSIGNGKDYCIGRPISKATIIAAYGDNISNKEEYTYLDNLVKTMKTYNHDNSGWVQESYNYDGFGNIIEKTVTNSIDTMVQNEKSQYDLKGRFVEKKTDNLGLKTNIIYNDLGQIIKQTDPFDNILEKTYDGWGKLLTSKTNFGGINTYVYEKLSDGSSKVTQLAPDGTPKETYTNKLGQQYKVRARSFNAGSFASVSTVYDNLGRKVNESEPYFDNETPKWNSVSYDDSVFPAIATATAFNGKKMKTSVLGNVTTVEELNGNKRITKKTTDALGNVISSEDKGGVINFSYNAAGEQIKAQYGDNLVTTKYDVWSRKSEFFDPSNGLYKYEYNGSGQIKKEISPRGYKEYFYNDKGQLVNEVEKSNTVGLTDKSIAFTYNSKGQLESKTGTSNGKSYSSAISYDAFGRVKENIEQSNGKVFSQKNIVYDDKSRVSSYEKELISGGATTKVAIENIYDIWSGELYQVKDIATGKVLWQLQEANAKGLVLKACLGETNIVNAYDANNFLSETQHSSVKGQVFGSLYTFDAIKNELKERTRQGNFAMKEEFTYDDNNRLIKWINPKTGSVSSNKYDQQGRIIDNDQVGTIQFGDTTKIYQPTGAKLNTTGKQNYLNAKIQRIIYNENNDPLYIQSKKGDVRFEYGLTNMRQMVTFGQAMPEGNNGAIEDFATSDWEGTFTKHYSEDGSFEVVRNNTTGEEKHILYIGGTPYESNLVYLKDFTQSSGSYKFLHKDYLGSILAVSDEEGNLVEEAHFDAWGQLVRGGVSLINRGFTSHEHFEDIGIIHMNGRLYDPLLRRFLNADENIQDPNNTQNYNKYGYVLNNPLMYNDPNGEFLFFAALAAWIGSKLLAAAIIGALIGLASYSLMTAISGQAWNIGGALTSLFFGAIGGAVTFGIGSIFSNTAGTLTTFASSIKNAIGGVGLAIVQAGTHAISQGVLALVQGGDFAQSFSAGALGSLGASSFSAIAGDFASSAIGAIAFGALAGGIGAELSGGNFWQGAFIGGVVAGLNHSAHKDYGPKPKPKVSKKQPSLIEKFKQKAKEIKGIIQRRLIVESEIYVDGGPQVELEAKPMGLKVGVAVEDRHTEKLGLQASYENGKFNSHVLMGEQSDNSFSMGVGIIGYEEVYSAKMFNKVSEATWSVGPIGIKQNFKTGENSIRWTPFQTKIALILGFSSKFELGWKL</sequence>
<evidence type="ECO:0000259" key="7">
    <source>
        <dbReference type="Pfam" id="PF25023"/>
    </source>
</evidence>
<evidence type="ECO:0000256" key="1">
    <source>
        <dbReference type="ARBA" id="ARBA00004613"/>
    </source>
</evidence>
<evidence type="ECO:0000256" key="2">
    <source>
        <dbReference type="ARBA" id="ARBA00022525"/>
    </source>
</evidence>
<feature type="transmembrane region" description="Helical" evidence="6">
    <location>
        <begin position="1942"/>
        <end position="1969"/>
    </location>
</feature>
<dbReference type="Proteomes" id="UP000190848">
    <property type="component" value="Chromosome"/>
</dbReference>
<keyword evidence="6" id="KW-0472">Membrane</keyword>
<accession>A0AAU8UU06</accession>
<dbReference type="InterPro" id="IPR003284">
    <property type="entry name" value="Sal_SpvB"/>
</dbReference>
<evidence type="ECO:0000256" key="4">
    <source>
        <dbReference type="ARBA" id="ARBA00022737"/>
    </source>
</evidence>
<keyword evidence="5" id="KW-0843">Virulence</keyword>
<dbReference type="PANTHER" id="PTHR32305:SF15">
    <property type="entry name" value="PROTEIN RHSA-RELATED"/>
    <property type="match status" value="1"/>
</dbReference>
<dbReference type="InterPro" id="IPR056823">
    <property type="entry name" value="TEN-like_YD-shell"/>
</dbReference>
<feature type="transmembrane region" description="Helical" evidence="6">
    <location>
        <begin position="1903"/>
        <end position="1930"/>
    </location>
</feature>
<dbReference type="PANTHER" id="PTHR32305">
    <property type="match status" value="1"/>
</dbReference>
<dbReference type="InterPro" id="IPR022385">
    <property type="entry name" value="Rhs_assc_core"/>
</dbReference>
<keyword evidence="6" id="KW-0812">Transmembrane</keyword>
<feature type="domain" description="Teneurin-like YD-shell" evidence="7">
    <location>
        <begin position="1790"/>
        <end position="1893"/>
    </location>
</feature>
<dbReference type="GO" id="GO:0005576">
    <property type="term" value="C:extracellular region"/>
    <property type="evidence" value="ECO:0007669"/>
    <property type="project" value="UniProtKB-SubCell"/>
</dbReference>
<dbReference type="Gene3D" id="2.40.128.340">
    <property type="match status" value="1"/>
</dbReference>
<dbReference type="InterPro" id="IPR050708">
    <property type="entry name" value="T6SS_VgrG/RHS"/>
</dbReference>
<dbReference type="EMBL" id="CP016374">
    <property type="protein sequence ID" value="AQX00882.1"/>
    <property type="molecule type" value="Genomic_DNA"/>
</dbReference>
<evidence type="ECO:0000313" key="8">
    <source>
        <dbReference type="EMBL" id="AQX00882.1"/>
    </source>
</evidence>
<dbReference type="NCBIfam" id="TIGR03696">
    <property type="entry name" value="Rhs_assc_core"/>
    <property type="match status" value="1"/>
</dbReference>
<proteinExistence type="predicted"/>
<gene>
    <name evidence="8" type="ORF">BBD32_05130</name>
</gene>
<organism evidence="8 9">
    <name type="scientific">Elizabethkingia anophelis</name>
    <dbReference type="NCBI Taxonomy" id="1117645"/>
    <lineage>
        <taxon>Bacteria</taxon>
        <taxon>Pseudomonadati</taxon>
        <taxon>Bacteroidota</taxon>
        <taxon>Flavobacteriia</taxon>
        <taxon>Flavobacteriales</taxon>
        <taxon>Weeksellaceae</taxon>
        <taxon>Elizabethkingia</taxon>
    </lineage>
</organism>
<keyword evidence="3" id="KW-0732">Signal</keyword>
<comment type="subcellular location">
    <subcellularLocation>
        <location evidence="1">Secreted</location>
    </subcellularLocation>
</comment>
<name>A0AAU8UU06_9FLAO</name>
<evidence type="ECO:0000313" key="9">
    <source>
        <dbReference type="Proteomes" id="UP000190848"/>
    </source>
</evidence>
<dbReference type="InterPro" id="IPR028994">
    <property type="entry name" value="Integrin_alpha_N"/>
</dbReference>
<protein>
    <recommendedName>
        <fullName evidence="7">Teneurin-like YD-shell domain-containing protein</fullName>
    </recommendedName>
</protein>
<evidence type="ECO:0000256" key="5">
    <source>
        <dbReference type="ARBA" id="ARBA00023026"/>
    </source>
</evidence>
<dbReference type="RefSeq" id="WP_078395612.1">
    <property type="nucleotide sequence ID" value="NZ_CP016374.1"/>
</dbReference>
<dbReference type="Pfam" id="PF13517">
    <property type="entry name" value="FG-GAP_3"/>
    <property type="match status" value="1"/>
</dbReference>
<keyword evidence="4" id="KW-0677">Repeat</keyword>
<keyword evidence="2" id="KW-0964">Secreted</keyword>
<dbReference type="Pfam" id="PF03534">
    <property type="entry name" value="SpvB"/>
    <property type="match status" value="1"/>
</dbReference>
<evidence type="ECO:0000256" key="6">
    <source>
        <dbReference type="SAM" id="Phobius"/>
    </source>
</evidence>
<dbReference type="SUPFAM" id="SSF69318">
    <property type="entry name" value="Integrin alpha N-terminal domain"/>
    <property type="match status" value="1"/>
</dbReference>
<keyword evidence="6" id="KW-1133">Transmembrane helix</keyword>
<dbReference type="GO" id="GO:0005737">
    <property type="term" value="C:cytoplasm"/>
    <property type="evidence" value="ECO:0007669"/>
    <property type="project" value="InterPro"/>
</dbReference>
<dbReference type="Gene3D" id="2.180.10.10">
    <property type="entry name" value="RHS repeat-associated core"/>
    <property type="match status" value="2"/>
</dbReference>
<dbReference type="InterPro" id="IPR013517">
    <property type="entry name" value="FG-GAP"/>
</dbReference>
<reference evidence="8 9" key="1">
    <citation type="submission" date="2016-07" db="EMBL/GenBank/DDBJ databases">
        <title>Revisiting the taxonomy of the Elizabethkingia Genus using Whole-Genome Sequencing, Optical Mapping, and MALDI-TOF, along with proposal of three novel Elizabethkingia species: Elizabethkingia bruuniana sp. nov., Elizabethkingia ursingii sp. nov., and Elizabethkingia occulta sp. nov.</title>
        <authorList>
            <person name="Nicholson A.C."/>
        </authorList>
    </citation>
    <scope>NUCLEOTIDE SEQUENCE [LARGE SCALE GENOMIC DNA]</scope>
    <source>
        <strain evidence="8 9">F3201</strain>
    </source>
</reference>
<evidence type="ECO:0000256" key="3">
    <source>
        <dbReference type="ARBA" id="ARBA00022729"/>
    </source>
</evidence>